<comment type="caution">
    <text evidence="1">The sequence shown here is derived from an EMBL/GenBank/DDBJ whole genome shotgun (WGS) entry which is preliminary data.</text>
</comment>
<evidence type="ECO:0008006" key="3">
    <source>
        <dbReference type="Google" id="ProtNLM"/>
    </source>
</evidence>
<dbReference type="RefSeq" id="WP_021830839.1">
    <property type="nucleotide sequence ID" value="NZ_CAQK01000495.1"/>
</dbReference>
<dbReference type="Proteomes" id="UP000018348">
    <property type="component" value="Unassembled WGS sequence"/>
</dbReference>
<protein>
    <recommendedName>
        <fullName evidence="3">DUF29 domain-containing protein</fullName>
    </recommendedName>
</protein>
<dbReference type="Gene3D" id="1.20.1220.20">
    <property type="entry name" value="Uncharcterised protein PF01724"/>
    <property type="match status" value="1"/>
</dbReference>
<evidence type="ECO:0000313" key="1">
    <source>
        <dbReference type="EMBL" id="CCQ51597.1"/>
    </source>
</evidence>
<reference evidence="1 2" key="1">
    <citation type="submission" date="2013-01" db="EMBL/GenBank/DDBJ databases">
        <authorList>
            <person name="Bench S."/>
        </authorList>
    </citation>
    <scope>NUCLEOTIDE SEQUENCE [LARGE SCALE GENOMIC DNA]</scope>
    <source>
        <strain evidence="1 2">WH 8502</strain>
    </source>
</reference>
<proteinExistence type="predicted"/>
<organism evidence="1 2">
    <name type="scientific">Crocosphaera watsonii WH 8502</name>
    <dbReference type="NCBI Taxonomy" id="423474"/>
    <lineage>
        <taxon>Bacteria</taxon>
        <taxon>Bacillati</taxon>
        <taxon>Cyanobacteriota</taxon>
        <taxon>Cyanophyceae</taxon>
        <taxon>Oscillatoriophycideae</taxon>
        <taxon>Chroococcales</taxon>
        <taxon>Aphanothecaceae</taxon>
        <taxon>Crocosphaera</taxon>
    </lineage>
</organism>
<dbReference type="PANTHER" id="PTHR34235:SF3">
    <property type="entry name" value="SLR1203 PROTEIN"/>
    <property type="match status" value="1"/>
</dbReference>
<reference evidence="1 2" key="2">
    <citation type="submission" date="2013-09" db="EMBL/GenBank/DDBJ databases">
        <title>Whole genome comparison of six Crocosphaera watsonii strains with differing phenotypes.</title>
        <authorList>
            <person name="Bench S.R."/>
            <person name="Heller P."/>
            <person name="Frank I."/>
            <person name="Arciniega M."/>
            <person name="Shilova I.N."/>
            <person name="Zehr J.P."/>
        </authorList>
    </citation>
    <scope>NUCLEOTIDE SEQUENCE [LARGE SCALE GENOMIC DNA]</scope>
    <source>
        <strain evidence="1 2">WH 8502</strain>
    </source>
</reference>
<accession>T2IFI5</accession>
<dbReference type="AlphaFoldDB" id="T2IFI5"/>
<dbReference type="EMBL" id="CAQK01000495">
    <property type="protein sequence ID" value="CCQ51597.1"/>
    <property type="molecule type" value="Genomic_DNA"/>
</dbReference>
<gene>
    <name evidence="1" type="ORF">CWATWH8502_619</name>
</gene>
<dbReference type="Pfam" id="PF01724">
    <property type="entry name" value="DUF29"/>
    <property type="match status" value="1"/>
</dbReference>
<sequence>MTAIDGRKETHKTNNMNNLYETDFIEWTRQQAQALHDHNIKALDWDNLKEEIEDLGKEQIHAVSSWVKRLIEHKLKLDYSPDSYPRNHWKTEINNFQDEIERRLTKTLLNKIDIDKEYERAKRLVLSEYKLKLPDQCPYNFEDLMTRLTDNES</sequence>
<evidence type="ECO:0000313" key="2">
    <source>
        <dbReference type="Proteomes" id="UP000018348"/>
    </source>
</evidence>
<name>T2IFI5_CROWT</name>
<dbReference type="InterPro" id="IPR002636">
    <property type="entry name" value="DUF29"/>
</dbReference>
<dbReference type="PANTHER" id="PTHR34235">
    <property type="entry name" value="SLR1203 PROTEIN-RELATED"/>
    <property type="match status" value="1"/>
</dbReference>
<dbReference type="GeneID" id="88768336"/>